<dbReference type="Gene3D" id="2.60.40.10">
    <property type="entry name" value="Immunoglobulins"/>
    <property type="match status" value="1"/>
</dbReference>
<feature type="domain" description="Cleaved adhesin" evidence="2">
    <location>
        <begin position="32"/>
        <end position="177"/>
    </location>
</feature>
<dbReference type="NCBIfam" id="TIGR04183">
    <property type="entry name" value="Por_Secre_tail"/>
    <property type="match status" value="1"/>
</dbReference>
<dbReference type="InterPro" id="IPR026444">
    <property type="entry name" value="Secre_tail"/>
</dbReference>
<feature type="domain" description="Secretion system C-terminal sorting" evidence="3">
    <location>
        <begin position="553"/>
        <end position="622"/>
    </location>
</feature>
<dbReference type="EMBL" id="QNUE01000007">
    <property type="protein sequence ID" value="REC66870.1"/>
    <property type="molecule type" value="Genomic_DNA"/>
</dbReference>
<evidence type="ECO:0000259" key="2">
    <source>
        <dbReference type="Pfam" id="PF07675"/>
    </source>
</evidence>
<protein>
    <recommendedName>
        <fullName evidence="6">Secretion system C-terminal sorting domain-containing protein</fullName>
    </recommendedName>
</protein>
<evidence type="ECO:0000313" key="5">
    <source>
        <dbReference type="Proteomes" id="UP000256769"/>
    </source>
</evidence>
<dbReference type="InterPro" id="IPR021615">
    <property type="entry name" value="Omp28"/>
</dbReference>
<dbReference type="Pfam" id="PF18962">
    <property type="entry name" value="Por_Secre_tail"/>
    <property type="match status" value="1"/>
</dbReference>
<name>A0A3D9CMC5_9FLAO</name>
<evidence type="ECO:0000313" key="4">
    <source>
        <dbReference type="EMBL" id="REC66870.1"/>
    </source>
</evidence>
<evidence type="ECO:0000256" key="1">
    <source>
        <dbReference type="ARBA" id="ARBA00022729"/>
    </source>
</evidence>
<dbReference type="OrthoDB" id="957862at2"/>
<accession>A0A3D9CMC5</accession>
<dbReference type="AlphaFoldDB" id="A0A3D9CMC5"/>
<dbReference type="InterPro" id="IPR013783">
    <property type="entry name" value="Ig-like_fold"/>
</dbReference>
<dbReference type="Pfam" id="PF11551">
    <property type="entry name" value="Omp28"/>
    <property type="match status" value="1"/>
</dbReference>
<gene>
    <name evidence="4" type="ORF">DRF59_11220</name>
</gene>
<evidence type="ECO:0000259" key="3">
    <source>
        <dbReference type="Pfam" id="PF18962"/>
    </source>
</evidence>
<evidence type="ECO:0008006" key="6">
    <source>
        <dbReference type="Google" id="ProtNLM"/>
    </source>
</evidence>
<dbReference type="Proteomes" id="UP000256769">
    <property type="component" value="Unassembled WGS sequence"/>
</dbReference>
<proteinExistence type="predicted"/>
<dbReference type="Pfam" id="PF07675">
    <property type="entry name" value="Cleaved_Adhesin"/>
    <property type="match status" value="1"/>
</dbReference>
<sequence length="623" mass="67379">MKKILIITGILLFGIHYSQTLYTQDFNAPGLNGWVSTDIDGDGNQWGKIDASNLSGDFGTGSLISYSYKSNQALTPNNLITSPLIDLSNAPANIVLSYDLATSSYFPAEKYSVYVTTSNASGTIIASNPVYTETVASGGIQKRIINLTPYIGQQVYVSFRHYDCTDLFYIVIDNVSIKTIADKDVALEKVSLQRYGLVNTDYFIKATIKNNGAQSISNIKINWNDGTTDHISTIPLASPLAAGQKKTITHNIAVNFPAAAENNINFSIMEINGSQDTTPADNMLTTKFITVTQNSPKKTVFEEGTGTWCGYCPRGTVGMHNATSNFPNDFIGIAVHNNDPMEVIEYNTMAGFSGFPSMNVDRSLLEQNVTADFSPIINERKTLVVPAALSATSALSGRTLTLNASAIFRSNFVNANFRLAVVLVEDNVKGTTSGYNQSNYYAGGQLGVMGGFETKPNPVPAAQMTYDHVGRMLLGGYTGQAGSVPAVITDGQTVNYVFTSDIPLEYNINNMKSVVLLLDATSGEIINAAGPFAINNSTLGINDANITANDFSIYPNPAKEYIKVQAKGKVDLKIFDTSGKMIIERSGVEPNTEISIRTLIKGAYMVSIKEKDSEPKTKKLIIE</sequence>
<organism evidence="4 5">
    <name type="scientific">Chryseobacterium flavum</name>
    <dbReference type="NCBI Taxonomy" id="415851"/>
    <lineage>
        <taxon>Bacteria</taxon>
        <taxon>Pseudomonadati</taxon>
        <taxon>Bacteroidota</taxon>
        <taxon>Flavobacteriia</taxon>
        <taxon>Flavobacteriales</taxon>
        <taxon>Weeksellaceae</taxon>
        <taxon>Chryseobacterium group</taxon>
        <taxon>Chryseobacterium</taxon>
    </lineage>
</organism>
<keyword evidence="5" id="KW-1185">Reference proteome</keyword>
<dbReference type="InterPro" id="IPR011628">
    <property type="entry name" value="Cleaved_adhesin"/>
</dbReference>
<reference evidence="4 5" key="1">
    <citation type="journal article" date="2007" name="Int. J. Syst. Evol. Microbiol.">
        <title>Chryseobacterium flavum sp. nov., isolated from polluted soil.</title>
        <authorList>
            <person name="Zhou Y."/>
            <person name="Dong J."/>
            <person name="Wang X."/>
            <person name="Huang X."/>
            <person name="Zhang K.Y."/>
            <person name="Zhang Y.Q."/>
            <person name="Guo Y.F."/>
            <person name="Lai R."/>
            <person name="Li W.J."/>
        </authorList>
    </citation>
    <scope>NUCLEOTIDE SEQUENCE [LARGE SCALE GENOMIC DNA]</scope>
    <source>
        <strain evidence="4 5">KCTC 12877</strain>
    </source>
</reference>
<dbReference type="RefSeq" id="WP_115959688.1">
    <property type="nucleotide sequence ID" value="NZ_CBCRVL010000032.1"/>
</dbReference>
<dbReference type="Gene3D" id="2.60.120.200">
    <property type="match status" value="1"/>
</dbReference>
<keyword evidence="1" id="KW-0732">Signal</keyword>
<dbReference type="NCBIfam" id="NF038128">
    <property type="entry name" value="choice_anch_J"/>
    <property type="match status" value="1"/>
</dbReference>
<comment type="caution">
    <text evidence="4">The sequence shown here is derived from an EMBL/GenBank/DDBJ whole genome shotgun (WGS) entry which is preliminary data.</text>
</comment>